<evidence type="ECO:0000259" key="7">
    <source>
        <dbReference type="Pfam" id="PF15624"/>
    </source>
</evidence>
<dbReference type="STRING" id="416450.A0A1V6PVP2"/>
<feature type="compositionally biased region" description="Basic residues" evidence="5">
    <location>
        <begin position="397"/>
        <end position="409"/>
    </location>
</feature>
<dbReference type="PANTHER" id="PTHR16684">
    <property type="entry name" value="CENTROMERE PROTEIN C"/>
    <property type="match status" value="1"/>
</dbReference>
<dbReference type="InterPro" id="IPR014710">
    <property type="entry name" value="RmlC-like_jellyroll"/>
</dbReference>
<dbReference type="PANTHER" id="PTHR16684:SF11">
    <property type="entry name" value="CENTROMERE PROTEIN C"/>
    <property type="match status" value="1"/>
</dbReference>
<evidence type="ECO:0000256" key="1">
    <source>
        <dbReference type="ARBA" id="ARBA00004123"/>
    </source>
</evidence>
<feature type="compositionally biased region" description="Basic residues" evidence="5">
    <location>
        <begin position="662"/>
        <end position="678"/>
    </location>
</feature>
<feature type="compositionally biased region" description="Polar residues" evidence="5">
    <location>
        <begin position="128"/>
        <end position="170"/>
    </location>
</feature>
<dbReference type="InterPro" id="IPR025974">
    <property type="entry name" value="Mif2/CENP-C_cupin"/>
</dbReference>
<evidence type="ECO:0000256" key="2">
    <source>
        <dbReference type="ARBA" id="ARBA00010291"/>
    </source>
</evidence>
<reference evidence="9" key="1">
    <citation type="journal article" date="2017" name="Nat. Microbiol.">
        <title>Global analysis of biosynthetic gene clusters reveals vast potential of secondary metabolite production in Penicillium species.</title>
        <authorList>
            <person name="Nielsen J.C."/>
            <person name="Grijseels S."/>
            <person name="Prigent S."/>
            <person name="Ji B."/>
            <person name="Dainat J."/>
            <person name="Nielsen K.F."/>
            <person name="Frisvad J.C."/>
            <person name="Workman M."/>
            <person name="Nielsen J."/>
        </authorList>
    </citation>
    <scope>NUCLEOTIDE SEQUENCE [LARGE SCALE GENOMIC DNA]</scope>
    <source>
        <strain evidence="9">IBT 31811</strain>
    </source>
</reference>
<feature type="region of interest" description="Disordered" evidence="5">
    <location>
        <begin position="545"/>
        <end position="678"/>
    </location>
</feature>
<dbReference type="Proteomes" id="UP000191672">
    <property type="component" value="Unassembled WGS sequence"/>
</dbReference>
<dbReference type="Pfam" id="PF11699">
    <property type="entry name" value="CENP-C_C"/>
    <property type="match status" value="1"/>
</dbReference>
<dbReference type="GO" id="GO:0005634">
    <property type="term" value="C:nucleus"/>
    <property type="evidence" value="ECO:0007669"/>
    <property type="project" value="UniProtKB-SubCell"/>
</dbReference>
<dbReference type="PRINTS" id="PR00929">
    <property type="entry name" value="ATHOOK"/>
</dbReference>
<gene>
    <name evidence="8" type="ORF">PENANT_c034G04404</name>
</gene>
<dbReference type="SUPFAM" id="SSF51182">
    <property type="entry name" value="RmlC-like cupins"/>
    <property type="match status" value="1"/>
</dbReference>
<comment type="caution">
    <text evidence="8">The sequence shown here is derived from an EMBL/GenBank/DDBJ whole genome shotgun (WGS) entry which is preliminary data.</text>
</comment>
<keyword evidence="3" id="KW-0238">DNA-binding</keyword>
<feature type="compositionally biased region" description="Acidic residues" evidence="5">
    <location>
        <begin position="187"/>
        <end position="196"/>
    </location>
</feature>
<feature type="compositionally biased region" description="Low complexity" evidence="5">
    <location>
        <begin position="238"/>
        <end position="249"/>
    </location>
</feature>
<feature type="region of interest" description="Disordered" evidence="5">
    <location>
        <begin position="1"/>
        <end position="308"/>
    </location>
</feature>
<feature type="compositionally biased region" description="Basic residues" evidence="5">
    <location>
        <begin position="580"/>
        <end position="590"/>
    </location>
</feature>
<dbReference type="Gene3D" id="2.60.120.10">
    <property type="entry name" value="Jelly Rolls"/>
    <property type="match status" value="1"/>
</dbReference>
<feature type="region of interest" description="Disordered" evidence="5">
    <location>
        <begin position="330"/>
        <end position="349"/>
    </location>
</feature>
<evidence type="ECO:0000259" key="6">
    <source>
        <dbReference type="Pfam" id="PF11699"/>
    </source>
</evidence>
<dbReference type="Pfam" id="PF15624">
    <property type="entry name" value="Mif2_N"/>
    <property type="match status" value="1"/>
</dbReference>
<evidence type="ECO:0000313" key="8">
    <source>
        <dbReference type="EMBL" id="OQD80566.1"/>
    </source>
</evidence>
<evidence type="ECO:0000256" key="4">
    <source>
        <dbReference type="ARBA" id="ARBA00023242"/>
    </source>
</evidence>
<feature type="region of interest" description="Disordered" evidence="5">
    <location>
        <begin position="384"/>
        <end position="423"/>
    </location>
</feature>
<dbReference type="EMBL" id="MDYN01000034">
    <property type="protein sequence ID" value="OQD80566.1"/>
    <property type="molecule type" value="Genomic_DNA"/>
</dbReference>
<comment type="subcellular location">
    <subcellularLocation>
        <location evidence="1">Nucleus</location>
    </subcellularLocation>
</comment>
<dbReference type="GO" id="GO:0051315">
    <property type="term" value="P:attachment of mitotic spindle microtubules to kinetochore"/>
    <property type="evidence" value="ECO:0007669"/>
    <property type="project" value="TreeGrafter"/>
</dbReference>
<proteinExistence type="inferred from homology"/>
<dbReference type="AlphaFoldDB" id="A0A1V6PVP2"/>
<evidence type="ECO:0000256" key="5">
    <source>
        <dbReference type="SAM" id="MobiDB-lite"/>
    </source>
</evidence>
<feature type="domain" description="Mif2 N-terminal" evidence="7">
    <location>
        <begin position="13"/>
        <end position="134"/>
    </location>
</feature>
<dbReference type="GO" id="GO:0019237">
    <property type="term" value="F:centromeric DNA binding"/>
    <property type="evidence" value="ECO:0007669"/>
    <property type="project" value="InterPro"/>
</dbReference>
<keyword evidence="4" id="KW-0539">Nucleus</keyword>
<accession>A0A1V6PVP2</accession>
<dbReference type="GO" id="GO:0051455">
    <property type="term" value="P:spindle attachment to meiosis I kinetochore"/>
    <property type="evidence" value="ECO:0007669"/>
    <property type="project" value="TreeGrafter"/>
</dbReference>
<protein>
    <recommendedName>
        <fullName evidence="10">Mif2/CENP-C cupin domain-containing protein</fullName>
    </recommendedName>
</protein>
<feature type="compositionally biased region" description="Basic residues" evidence="5">
    <location>
        <begin position="622"/>
        <end position="634"/>
    </location>
</feature>
<feature type="compositionally biased region" description="Acidic residues" evidence="5">
    <location>
        <begin position="414"/>
        <end position="423"/>
    </location>
</feature>
<feature type="compositionally biased region" description="Basic and acidic residues" evidence="5">
    <location>
        <begin position="384"/>
        <end position="396"/>
    </location>
</feature>
<evidence type="ECO:0000313" key="9">
    <source>
        <dbReference type="Proteomes" id="UP000191672"/>
    </source>
</evidence>
<organism evidence="8 9">
    <name type="scientific">Penicillium antarcticum</name>
    <dbReference type="NCBI Taxonomy" id="416450"/>
    <lineage>
        <taxon>Eukaryota</taxon>
        <taxon>Fungi</taxon>
        <taxon>Dikarya</taxon>
        <taxon>Ascomycota</taxon>
        <taxon>Pezizomycotina</taxon>
        <taxon>Eurotiomycetes</taxon>
        <taxon>Eurotiomycetidae</taxon>
        <taxon>Eurotiales</taxon>
        <taxon>Aspergillaceae</taxon>
        <taxon>Penicillium</taxon>
    </lineage>
</organism>
<evidence type="ECO:0008006" key="10">
    <source>
        <dbReference type="Google" id="ProtNLM"/>
    </source>
</evidence>
<feature type="compositionally biased region" description="Basic and acidic residues" evidence="5">
    <location>
        <begin position="28"/>
        <end position="38"/>
    </location>
</feature>
<feature type="compositionally biased region" description="Basic and acidic residues" evidence="5">
    <location>
        <begin position="212"/>
        <end position="235"/>
    </location>
</feature>
<sequence length="678" mass="73779">MARGPGKARDFDYSNVGTTGRRTGISLKEGRRDEHGMEEVDGLFSSPEKSPAALPAFEENASSTGSDEMSMDEGNAPDPMDFLKSANGPRTSFLSPSAARSPMKSGLNGPPRGPVFRSTPELQDIHESSSPYDDNGSAGEQENSPPDPSPLSTRSVNAGRFNQKNGTWKTKAQLAAESEPSVLPDFSDGEGDENDENSGAAARLQQESGDLDDSRADAEEFTDLLEHTQNGHEDASMTDTTPPRTNETTISKANKGPAKTAKTDKPPAKPRGRPPKSQRRDNDGDADSRPTKKRMTAKVAPVAREPLEPELDRVVDNYANRTGPLKGRSLYILKRENPEDTSATHTRSGRVSVRPLAYWRNERCVFGDGEVAEGHRYPLSTIKEVIRTEEQEPERKQRSKRGRKSKSKKSMNDSSDEEDEDADLWEQEGGVLHGYVQMWDPKTQAVSKEEEVLDVAYAPSGIETREVKGSSFRFAKLLSGTFIGSGVVELPPKGVKKPKNSKRMHMVFYFSAGKGCVFQVPRGNYYSFANIHSKEVRLFFTQGQLPEEEDENDTQPTTPEVGTESENETETASAAPASRSVKKAKGRPRSKKNDKPPTAEAGSESENEAESASAAPTSPPVKRAKGRPRGKKNNKPPTPEAGTESENEAESASAAPASPPVKKGKGRPRGKQKKTSPP</sequence>
<keyword evidence="9" id="KW-1185">Reference proteome</keyword>
<name>A0A1V6PVP2_9EURO</name>
<feature type="compositionally biased region" description="Basic residues" evidence="5">
    <location>
        <begin position="268"/>
        <end position="277"/>
    </location>
</feature>
<feature type="compositionally biased region" description="Basic and acidic residues" evidence="5">
    <location>
        <begin position="278"/>
        <end position="290"/>
    </location>
</feature>
<dbReference type="InterPro" id="IPR028929">
    <property type="entry name" value="Mif2_N"/>
</dbReference>
<dbReference type="InterPro" id="IPR011051">
    <property type="entry name" value="RmlC_Cupin_sf"/>
</dbReference>
<dbReference type="GO" id="GO:0051382">
    <property type="term" value="P:kinetochore assembly"/>
    <property type="evidence" value="ECO:0007669"/>
    <property type="project" value="InterPro"/>
</dbReference>
<dbReference type="InterPro" id="IPR017956">
    <property type="entry name" value="AT_hook_DNA-bd_motif"/>
</dbReference>
<dbReference type="InterPro" id="IPR028386">
    <property type="entry name" value="CENP-C/Mif2/cnp3"/>
</dbReference>
<feature type="domain" description="Mif2/CENP-C cupin" evidence="6">
    <location>
        <begin position="472"/>
        <end position="542"/>
    </location>
</feature>
<feature type="compositionally biased region" description="Low complexity" evidence="5">
    <location>
        <begin position="570"/>
        <end position="579"/>
    </location>
</feature>
<evidence type="ECO:0000256" key="3">
    <source>
        <dbReference type="ARBA" id="ARBA00023125"/>
    </source>
</evidence>
<dbReference type="GO" id="GO:0000776">
    <property type="term" value="C:kinetochore"/>
    <property type="evidence" value="ECO:0007669"/>
    <property type="project" value="InterPro"/>
</dbReference>
<comment type="similarity">
    <text evidence="2">Belongs to the CENP-C/MIF2 family.</text>
</comment>